<evidence type="ECO:0000313" key="1">
    <source>
        <dbReference type="EMBL" id="VEP14401.1"/>
    </source>
</evidence>
<accession>A0A563VSL4</accession>
<keyword evidence="2" id="KW-1185">Reference proteome</keyword>
<name>A0A563VSL4_9CYAN</name>
<sequence>MGIFITALGLILSSTHLSGFVWLAQMTVAFLLKDKYIEHLNDYNKLPNITQTQAQLLPATTSKIDINNCSQDDLVYGLGLPIVYANEIKSAQNEGHIFTHIEELADIAGIPDSYLQRLEHLIIFSYDIKKEADFSWRKCNNFSKEELIACNLEPEVVAKIIQEREKAGLYQSFPDLRKRTGLPLKKLTALL</sequence>
<reference evidence="1 2" key="1">
    <citation type="submission" date="2019-01" db="EMBL/GenBank/DDBJ databases">
        <authorList>
            <person name="Brito A."/>
        </authorList>
    </citation>
    <scope>NUCLEOTIDE SEQUENCE [LARGE SCALE GENOMIC DNA]</scope>
    <source>
        <strain evidence="1">1</strain>
    </source>
</reference>
<gene>
    <name evidence="1" type="ORF">H1P_2610001</name>
</gene>
<proteinExistence type="predicted"/>
<dbReference type="SUPFAM" id="SSF47781">
    <property type="entry name" value="RuvA domain 2-like"/>
    <property type="match status" value="1"/>
</dbReference>
<evidence type="ECO:0000313" key="2">
    <source>
        <dbReference type="Proteomes" id="UP000320055"/>
    </source>
</evidence>
<dbReference type="AlphaFoldDB" id="A0A563VSL4"/>
<dbReference type="InterPro" id="IPR010994">
    <property type="entry name" value="RuvA_2-like"/>
</dbReference>
<dbReference type="EMBL" id="CAACVJ010000181">
    <property type="protein sequence ID" value="VEP14401.1"/>
    <property type="molecule type" value="Genomic_DNA"/>
</dbReference>
<protein>
    <submittedName>
        <fullName evidence="1">Uncharacterized protein</fullName>
    </submittedName>
</protein>
<dbReference type="Proteomes" id="UP000320055">
    <property type="component" value="Unassembled WGS sequence"/>
</dbReference>
<dbReference type="Pfam" id="PF12836">
    <property type="entry name" value="HHH_3"/>
    <property type="match status" value="1"/>
</dbReference>
<organism evidence="1 2">
    <name type="scientific">Hyella patelloides LEGE 07179</name>
    <dbReference type="NCBI Taxonomy" id="945734"/>
    <lineage>
        <taxon>Bacteria</taxon>
        <taxon>Bacillati</taxon>
        <taxon>Cyanobacteriota</taxon>
        <taxon>Cyanophyceae</taxon>
        <taxon>Pleurocapsales</taxon>
        <taxon>Hyellaceae</taxon>
        <taxon>Hyella</taxon>
    </lineage>
</organism>